<evidence type="ECO:0000256" key="2">
    <source>
        <dbReference type="ARBA" id="ARBA00023002"/>
    </source>
</evidence>
<dbReference type="GO" id="GO:0016491">
    <property type="term" value="F:oxidoreductase activity"/>
    <property type="evidence" value="ECO:0007669"/>
    <property type="project" value="UniProtKB-KW"/>
</dbReference>
<dbReference type="RefSeq" id="WP_114067303.1">
    <property type="nucleotide sequence ID" value="NZ_CP030850.1"/>
</dbReference>
<proteinExistence type="inferred from homology"/>
<dbReference type="InterPro" id="IPR036291">
    <property type="entry name" value="NAD(P)-bd_dom_sf"/>
</dbReference>
<accession>A0A344TIP9</accession>
<protein>
    <submittedName>
        <fullName evidence="5">Short chain dehydrogenase</fullName>
    </submittedName>
</protein>
<dbReference type="PROSITE" id="PS00061">
    <property type="entry name" value="ADH_SHORT"/>
    <property type="match status" value="1"/>
</dbReference>
<dbReference type="EMBL" id="CP030850">
    <property type="protein sequence ID" value="AXE18520.1"/>
    <property type="molecule type" value="Genomic_DNA"/>
</dbReference>
<organism evidence="5 6">
    <name type="scientific">Runella rosea</name>
    <dbReference type="NCBI Taxonomy" id="2259595"/>
    <lineage>
        <taxon>Bacteria</taxon>
        <taxon>Pseudomonadati</taxon>
        <taxon>Bacteroidota</taxon>
        <taxon>Cytophagia</taxon>
        <taxon>Cytophagales</taxon>
        <taxon>Spirosomataceae</taxon>
        <taxon>Runella</taxon>
    </lineage>
</organism>
<dbReference type="InterPro" id="IPR020904">
    <property type="entry name" value="Sc_DH/Rdtase_CS"/>
</dbReference>
<dbReference type="PRINTS" id="PR00081">
    <property type="entry name" value="GDHRDH"/>
</dbReference>
<evidence type="ECO:0000256" key="3">
    <source>
        <dbReference type="RuleBase" id="RU000363"/>
    </source>
</evidence>
<dbReference type="CDD" id="cd05332">
    <property type="entry name" value="11beta-HSD1_like_SDR_c"/>
    <property type="match status" value="1"/>
</dbReference>
<name>A0A344TIP9_9BACT</name>
<comment type="similarity">
    <text evidence="1 3">Belongs to the short-chain dehydrogenases/reductases (SDR) family.</text>
</comment>
<feature type="domain" description="Ketoreductase" evidence="4">
    <location>
        <begin position="6"/>
        <end position="190"/>
    </location>
</feature>
<dbReference type="Pfam" id="PF00106">
    <property type="entry name" value="adh_short"/>
    <property type="match status" value="1"/>
</dbReference>
<dbReference type="AlphaFoldDB" id="A0A344TIP9"/>
<dbReference type="PANTHER" id="PTHR44196">
    <property type="entry name" value="DEHYDROGENASE/REDUCTASE SDR FAMILY MEMBER 7B"/>
    <property type="match status" value="1"/>
</dbReference>
<dbReference type="InterPro" id="IPR002347">
    <property type="entry name" value="SDR_fam"/>
</dbReference>
<evidence type="ECO:0000313" key="5">
    <source>
        <dbReference type="EMBL" id="AXE18520.1"/>
    </source>
</evidence>
<gene>
    <name evidence="5" type="ORF">DR864_12520</name>
</gene>
<dbReference type="OrthoDB" id="822355at2"/>
<dbReference type="PRINTS" id="PR00080">
    <property type="entry name" value="SDRFAMILY"/>
</dbReference>
<keyword evidence="2" id="KW-0560">Oxidoreductase</keyword>
<dbReference type="GO" id="GO:0016020">
    <property type="term" value="C:membrane"/>
    <property type="evidence" value="ECO:0007669"/>
    <property type="project" value="TreeGrafter"/>
</dbReference>
<dbReference type="Proteomes" id="UP000251993">
    <property type="component" value="Chromosome"/>
</dbReference>
<evidence type="ECO:0000313" key="6">
    <source>
        <dbReference type="Proteomes" id="UP000251993"/>
    </source>
</evidence>
<dbReference type="SMART" id="SM00822">
    <property type="entry name" value="PKS_KR"/>
    <property type="match status" value="1"/>
</dbReference>
<evidence type="ECO:0000256" key="1">
    <source>
        <dbReference type="ARBA" id="ARBA00006484"/>
    </source>
</evidence>
<dbReference type="PANTHER" id="PTHR44196:SF1">
    <property type="entry name" value="DEHYDROGENASE_REDUCTASE SDR FAMILY MEMBER 7B"/>
    <property type="match status" value="1"/>
</dbReference>
<dbReference type="KEGG" id="run:DR864_12520"/>
<dbReference type="NCBIfam" id="NF004825">
    <property type="entry name" value="PRK06181.1"/>
    <property type="match status" value="1"/>
</dbReference>
<evidence type="ECO:0000259" key="4">
    <source>
        <dbReference type="SMART" id="SM00822"/>
    </source>
</evidence>
<sequence>MNLTDKIVWITGASSGIGEALAHEFAKQGTKLVLSARRLDELERVKKSLNLPDTSVLTLPIDMLKSEEFGAKTQTVLQHFGRIDVLVPNAGISQREKFLDIAPTDFQKLMDTNFTSVVLLTREVLPHMVAQKSGGILVTSSVSGKIGTSFRTFYCASKHAIQGFFDSLRGEVWRDGIVITVACPGYIKTNISLNAIGKDGKPFGKMDQNQAKGIPADVCASKMVNALKAGKHEIIIAGFKETLGTYLKRFAPRLLWQLTKNYSIKAVEQ</sequence>
<dbReference type="InterPro" id="IPR057326">
    <property type="entry name" value="KR_dom"/>
</dbReference>
<reference evidence="5 6" key="1">
    <citation type="submission" date="2018-07" db="EMBL/GenBank/DDBJ databases">
        <title>Genome sequencing of Runella.</title>
        <authorList>
            <person name="Baek M.-G."/>
            <person name="Yi H."/>
        </authorList>
    </citation>
    <scope>NUCLEOTIDE SEQUENCE [LARGE SCALE GENOMIC DNA]</scope>
    <source>
        <strain evidence="5 6">HYN0085</strain>
    </source>
</reference>
<dbReference type="SUPFAM" id="SSF51735">
    <property type="entry name" value="NAD(P)-binding Rossmann-fold domains"/>
    <property type="match status" value="1"/>
</dbReference>
<keyword evidence="6" id="KW-1185">Reference proteome</keyword>
<dbReference type="Gene3D" id="3.40.50.720">
    <property type="entry name" value="NAD(P)-binding Rossmann-like Domain"/>
    <property type="match status" value="1"/>
</dbReference>